<proteinExistence type="predicted"/>
<feature type="region of interest" description="Disordered" evidence="1">
    <location>
        <begin position="173"/>
        <end position="225"/>
    </location>
</feature>
<dbReference type="EMBL" id="MNAD01001045">
    <property type="protein sequence ID" value="OJT08395.1"/>
    <property type="molecule type" value="Genomic_DNA"/>
</dbReference>
<evidence type="ECO:0000313" key="3">
    <source>
        <dbReference type="Proteomes" id="UP000184267"/>
    </source>
</evidence>
<feature type="region of interest" description="Disordered" evidence="1">
    <location>
        <begin position="249"/>
        <end position="271"/>
    </location>
</feature>
<evidence type="ECO:0000313" key="2">
    <source>
        <dbReference type="EMBL" id="OJT08395.1"/>
    </source>
</evidence>
<keyword evidence="3" id="KW-1185">Reference proteome</keyword>
<sequence length="326" mass="35913">MLFFPLPGTYAVVEIDVERTLQILDDPVANAAGAKIKTTKAIVYLDMILQLPFPDDETFKYMAYLIGPGLRPEHPELCITPDMCIPIYPNTQHPVEDREALKSEPPFPFDHCYHWFGPDMWLDLRIVNGGRDYSLGTHTILPPDQHVKMVGVQGRDIWRSICVQKERDDLTGTSAVPLVASESTQESQPPRTRSPSPARSISTSGTEPFKQDPVPSMSAAGSDCDGECEEHEQCGCYGGVSGECYSVSVSEDDGEDAPRFSVHPSSGGSCRSTQSLNELDIFGLDGDDQDDLLPIVKISLDLGAHLEGEDVPDPMAFMRQRDELVK</sequence>
<dbReference type="STRING" id="154538.A0A1M2VLC1"/>
<dbReference type="OMA" id="FKYMAYL"/>
<organism evidence="2 3">
    <name type="scientific">Trametes pubescens</name>
    <name type="common">White-rot fungus</name>
    <dbReference type="NCBI Taxonomy" id="154538"/>
    <lineage>
        <taxon>Eukaryota</taxon>
        <taxon>Fungi</taxon>
        <taxon>Dikarya</taxon>
        <taxon>Basidiomycota</taxon>
        <taxon>Agaricomycotina</taxon>
        <taxon>Agaricomycetes</taxon>
        <taxon>Polyporales</taxon>
        <taxon>Polyporaceae</taxon>
        <taxon>Trametes</taxon>
    </lineage>
</organism>
<dbReference type="Proteomes" id="UP000184267">
    <property type="component" value="Unassembled WGS sequence"/>
</dbReference>
<accession>A0A1M2VLC1</accession>
<reference evidence="2 3" key="1">
    <citation type="submission" date="2016-10" db="EMBL/GenBank/DDBJ databases">
        <title>Genome sequence of the basidiomycete white-rot fungus Trametes pubescens.</title>
        <authorList>
            <person name="Makela M.R."/>
            <person name="Granchi Z."/>
            <person name="Peng M."/>
            <person name="De Vries R.P."/>
            <person name="Grigoriev I."/>
            <person name="Riley R."/>
            <person name="Hilden K."/>
        </authorList>
    </citation>
    <scope>NUCLEOTIDE SEQUENCE [LARGE SCALE GENOMIC DNA]</scope>
    <source>
        <strain evidence="2 3">FBCC735</strain>
    </source>
</reference>
<dbReference type="OrthoDB" id="3053346at2759"/>
<evidence type="ECO:0000256" key="1">
    <source>
        <dbReference type="SAM" id="MobiDB-lite"/>
    </source>
</evidence>
<protein>
    <submittedName>
        <fullName evidence="2">Uncharacterized protein</fullName>
    </submittedName>
</protein>
<gene>
    <name evidence="2" type="ORF">TRAPUB_734</name>
</gene>
<feature type="compositionally biased region" description="Low complexity" evidence="1">
    <location>
        <begin position="187"/>
        <end position="204"/>
    </location>
</feature>
<name>A0A1M2VLC1_TRAPU</name>
<comment type="caution">
    <text evidence="2">The sequence shown here is derived from an EMBL/GenBank/DDBJ whole genome shotgun (WGS) entry which is preliminary data.</text>
</comment>
<dbReference type="AlphaFoldDB" id="A0A1M2VLC1"/>